<name>A0A1X6P861_PORUM</name>
<evidence type="ECO:0000313" key="3">
    <source>
        <dbReference type="Proteomes" id="UP000218209"/>
    </source>
</evidence>
<evidence type="ECO:0000256" key="1">
    <source>
        <dbReference type="SAM" id="MobiDB-lite"/>
    </source>
</evidence>
<feature type="compositionally biased region" description="Low complexity" evidence="1">
    <location>
        <begin position="111"/>
        <end position="120"/>
    </location>
</feature>
<dbReference type="AlphaFoldDB" id="A0A1X6P861"/>
<gene>
    <name evidence="2" type="ORF">BU14_0167s0018</name>
</gene>
<keyword evidence="3" id="KW-1185">Reference proteome</keyword>
<evidence type="ECO:0000313" key="2">
    <source>
        <dbReference type="EMBL" id="OSX76946.1"/>
    </source>
</evidence>
<feature type="region of interest" description="Disordered" evidence="1">
    <location>
        <begin position="97"/>
        <end position="120"/>
    </location>
</feature>
<protein>
    <submittedName>
        <fullName evidence="2">Uncharacterized protein</fullName>
    </submittedName>
</protein>
<dbReference type="EMBL" id="KV918850">
    <property type="protein sequence ID" value="OSX76946.1"/>
    <property type="molecule type" value="Genomic_DNA"/>
</dbReference>
<sequence length="120" mass="14066">MDTLVLFRPSAALLRSRRAPPRPRRWSRPAQRQRRRWRRPALTWRPARRRGEVVSLLFWRPEHIWAGGGVSRWRRVATVPLLRRPPPVTQCRLFARRGGSPTVPCAPPRRLPTTPTCRPS</sequence>
<accession>A0A1X6P861</accession>
<proteinExistence type="predicted"/>
<organism evidence="2 3">
    <name type="scientific">Porphyra umbilicalis</name>
    <name type="common">Purple laver</name>
    <name type="synonym">Red alga</name>
    <dbReference type="NCBI Taxonomy" id="2786"/>
    <lineage>
        <taxon>Eukaryota</taxon>
        <taxon>Rhodophyta</taxon>
        <taxon>Bangiophyceae</taxon>
        <taxon>Bangiales</taxon>
        <taxon>Bangiaceae</taxon>
        <taxon>Porphyra</taxon>
    </lineage>
</organism>
<dbReference type="Proteomes" id="UP000218209">
    <property type="component" value="Unassembled WGS sequence"/>
</dbReference>
<reference evidence="2 3" key="1">
    <citation type="submission" date="2017-03" db="EMBL/GenBank/DDBJ databases">
        <title>WGS assembly of Porphyra umbilicalis.</title>
        <authorList>
            <person name="Brawley S.H."/>
            <person name="Blouin N.A."/>
            <person name="Ficko-Blean E."/>
            <person name="Wheeler G.L."/>
            <person name="Lohr M."/>
            <person name="Goodson H.V."/>
            <person name="Jenkins J.W."/>
            <person name="Blaby-Haas C.E."/>
            <person name="Helliwell K.E."/>
            <person name="Chan C."/>
            <person name="Marriage T."/>
            <person name="Bhattacharya D."/>
            <person name="Klein A.S."/>
            <person name="Badis Y."/>
            <person name="Brodie J."/>
            <person name="Cao Y."/>
            <person name="Collen J."/>
            <person name="Dittami S.M."/>
            <person name="Gachon C.M."/>
            <person name="Green B.R."/>
            <person name="Karpowicz S."/>
            <person name="Kim J.W."/>
            <person name="Kudahl U."/>
            <person name="Lin S."/>
            <person name="Michel G."/>
            <person name="Mittag M."/>
            <person name="Olson B.J."/>
            <person name="Pangilinan J."/>
            <person name="Peng Y."/>
            <person name="Qiu H."/>
            <person name="Shu S."/>
            <person name="Singer J.T."/>
            <person name="Smith A.G."/>
            <person name="Sprecher B.N."/>
            <person name="Wagner V."/>
            <person name="Wang W."/>
            <person name="Wang Z.-Y."/>
            <person name="Yan J."/>
            <person name="Yarish C."/>
            <person name="Zoeuner-Riek S."/>
            <person name="Zhuang Y."/>
            <person name="Zou Y."/>
            <person name="Lindquist E.A."/>
            <person name="Grimwood J."/>
            <person name="Barry K."/>
            <person name="Rokhsar D.S."/>
            <person name="Schmutz J."/>
            <person name="Stiller J.W."/>
            <person name="Grossman A.R."/>
            <person name="Prochnik S.E."/>
        </authorList>
    </citation>
    <scope>NUCLEOTIDE SEQUENCE [LARGE SCALE GENOMIC DNA]</scope>
    <source>
        <strain evidence="2">4086291</strain>
    </source>
</reference>
<feature type="region of interest" description="Disordered" evidence="1">
    <location>
        <begin position="15"/>
        <end position="39"/>
    </location>
</feature>